<protein>
    <submittedName>
        <fullName evidence="11">ABC transporter ATP-binding protein</fullName>
    </submittedName>
</protein>
<dbReference type="Gene3D" id="1.20.1560.10">
    <property type="entry name" value="ABC transporter type 1, transmembrane domain"/>
    <property type="match status" value="1"/>
</dbReference>
<dbReference type="EMBL" id="JBHSQK010000103">
    <property type="protein sequence ID" value="MFC5952409.1"/>
    <property type="molecule type" value="Genomic_DNA"/>
</dbReference>
<name>A0ABW1IIG9_9PSEU</name>
<comment type="caution">
    <text evidence="11">The sequence shown here is derived from an EMBL/GenBank/DDBJ whole genome shotgun (WGS) entry which is preliminary data.</text>
</comment>
<dbReference type="InterPro" id="IPR017871">
    <property type="entry name" value="ABC_transporter-like_CS"/>
</dbReference>
<dbReference type="GO" id="GO:0005524">
    <property type="term" value="F:ATP binding"/>
    <property type="evidence" value="ECO:0007669"/>
    <property type="project" value="UniProtKB-KW"/>
</dbReference>
<dbReference type="Pfam" id="PF00005">
    <property type="entry name" value="ABC_tran"/>
    <property type="match status" value="1"/>
</dbReference>
<feature type="transmembrane region" description="Helical" evidence="8">
    <location>
        <begin position="277"/>
        <end position="295"/>
    </location>
</feature>
<evidence type="ECO:0000259" key="10">
    <source>
        <dbReference type="PROSITE" id="PS50929"/>
    </source>
</evidence>
<dbReference type="Gene3D" id="3.40.50.300">
    <property type="entry name" value="P-loop containing nucleotide triphosphate hydrolases"/>
    <property type="match status" value="1"/>
</dbReference>
<evidence type="ECO:0000256" key="6">
    <source>
        <dbReference type="ARBA" id="ARBA00023136"/>
    </source>
</evidence>
<evidence type="ECO:0000313" key="11">
    <source>
        <dbReference type="EMBL" id="MFC5952409.1"/>
    </source>
</evidence>
<evidence type="ECO:0000256" key="4">
    <source>
        <dbReference type="ARBA" id="ARBA00022840"/>
    </source>
</evidence>
<keyword evidence="6 8" id="KW-0472">Membrane</keyword>
<evidence type="ECO:0000259" key="9">
    <source>
        <dbReference type="PROSITE" id="PS50893"/>
    </source>
</evidence>
<feature type="region of interest" description="Disordered" evidence="7">
    <location>
        <begin position="606"/>
        <end position="633"/>
    </location>
</feature>
<dbReference type="SMART" id="SM00382">
    <property type="entry name" value="AAA"/>
    <property type="match status" value="1"/>
</dbReference>
<dbReference type="InterPro" id="IPR036640">
    <property type="entry name" value="ABC1_TM_sf"/>
</dbReference>
<evidence type="ECO:0000256" key="1">
    <source>
        <dbReference type="ARBA" id="ARBA00004651"/>
    </source>
</evidence>
<dbReference type="InterPro" id="IPR027417">
    <property type="entry name" value="P-loop_NTPase"/>
</dbReference>
<dbReference type="SUPFAM" id="SSF90123">
    <property type="entry name" value="ABC transporter transmembrane region"/>
    <property type="match status" value="1"/>
</dbReference>
<feature type="transmembrane region" description="Helical" evidence="8">
    <location>
        <begin position="186"/>
        <end position="204"/>
    </location>
</feature>
<evidence type="ECO:0000256" key="7">
    <source>
        <dbReference type="SAM" id="MobiDB-lite"/>
    </source>
</evidence>
<reference evidence="12" key="1">
    <citation type="journal article" date="2019" name="Int. J. Syst. Evol. Microbiol.">
        <title>The Global Catalogue of Microorganisms (GCM) 10K type strain sequencing project: providing services to taxonomists for standard genome sequencing and annotation.</title>
        <authorList>
            <consortium name="The Broad Institute Genomics Platform"/>
            <consortium name="The Broad Institute Genome Sequencing Center for Infectious Disease"/>
            <person name="Wu L."/>
            <person name="Ma J."/>
        </authorList>
    </citation>
    <scope>NUCLEOTIDE SEQUENCE [LARGE SCALE GENOMIC DNA]</scope>
    <source>
        <strain evidence="12">CGMCC 4.7397</strain>
    </source>
</reference>
<keyword evidence="2 8" id="KW-0812">Transmembrane</keyword>
<dbReference type="Pfam" id="PF00664">
    <property type="entry name" value="ABC_membrane"/>
    <property type="match status" value="1"/>
</dbReference>
<keyword evidence="5 8" id="KW-1133">Transmembrane helix</keyword>
<keyword evidence="3" id="KW-0547">Nucleotide-binding</keyword>
<evidence type="ECO:0000256" key="2">
    <source>
        <dbReference type="ARBA" id="ARBA00022692"/>
    </source>
</evidence>
<feature type="transmembrane region" description="Helical" evidence="8">
    <location>
        <begin position="84"/>
        <end position="107"/>
    </location>
</feature>
<dbReference type="CDD" id="cd18564">
    <property type="entry name" value="ABC_6TM_exporter_like"/>
    <property type="match status" value="1"/>
</dbReference>
<dbReference type="InterPro" id="IPR011527">
    <property type="entry name" value="ABC1_TM_dom"/>
</dbReference>
<keyword evidence="12" id="KW-1185">Reference proteome</keyword>
<feature type="domain" description="ABC transmembrane type-1" evidence="10">
    <location>
        <begin position="52"/>
        <end position="333"/>
    </location>
</feature>
<dbReference type="InterPro" id="IPR003593">
    <property type="entry name" value="AAA+_ATPase"/>
</dbReference>
<sequence length="633" mass="69116">MSRFLNTLLGSSFSAAPSEGDGLVAQAPAVSVGEIARRFWPYTRSQRRWLPLLIGLVVVSPLFEAGEIWVFKLLVDDVLVPADFAAFVPIALMFIGLTVASGLFSIAQSLLSTRVSQQFLLSLRTSFFRHLQGMSLDFFERRQLGDVLSRLTGDIAAIESFLLGGLMSGVTYVLRLGVFTGALLVLNWRLALMSFAVLPLFWLLSRRFSRLLKIASREKRRRSGSITAVAEQSLGNAMLVQACNRQDWEVDRFHREGHRKYLAEMASTRLRAVFRPLIDLVELGGAFIVLGMGIWELSAGHLTLGGLLVFLTLLSRMYSPVRGMSSLVNSVYSASASAERIIEFIDQRPAVADTPGAVVLGPAAGHVELDCVTFRYPGTDREALRNVSLRVVPGQTLALVGPSGAGKSTVAKLLLRFYDPDAGRIRLDGHDLRQLRLDSLRENVAVVLQETLVFDGTIRDNIAYGRLDADQTEIVAAARAADAHAFITALPEGYDTLVGQRGRRLSGGQRQRLAIARAMLRDAPVLLLDEPTTGLDAASGQRVLAPLRRLMSGRTTIVISHDLLTVRDADVIAVLDQGQLVDSGIHDELLARNGTYSRLYRLHVRQPTASRPTSHGSEGSSGPVIANSRGAWA</sequence>
<dbReference type="PROSITE" id="PS50893">
    <property type="entry name" value="ABC_TRANSPORTER_2"/>
    <property type="match status" value="1"/>
</dbReference>
<proteinExistence type="predicted"/>
<keyword evidence="4 11" id="KW-0067">ATP-binding</keyword>
<gene>
    <name evidence="11" type="ORF">ACFQH9_29515</name>
</gene>
<dbReference type="PROSITE" id="PS00211">
    <property type="entry name" value="ABC_TRANSPORTER_1"/>
    <property type="match status" value="1"/>
</dbReference>
<accession>A0ABW1IIG9</accession>
<feature type="compositionally biased region" description="Polar residues" evidence="7">
    <location>
        <begin position="607"/>
        <end position="620"/>
    </location>
</feature>
<dbReference type="PANTHER" id="PTHR43394:SF1">
    <property type="entry name" value="ATP-BINDING CASSETTE SUB-FAMILY B MEMBER 10, MITOCHONDRIAL"/>
    <property type="match status" value="1"/>
</dbReference>
<feature type="domain" description="ABC transporter" evidence="9">
    <location>
        <begin position="367"/>
        <end position="602"/>
    </location>
</feature>
<dbReference type="InterPro" id="IPR039421">
    <property type="entry name" value="Type_1_exporter"/>
</dbReference>
<evidence type="ECO:0000256" key="8">
    <source>
        <dbReference type="SAM" id="Phobius"/>
    </source>
</evidence>
<evidence type="ECO:0000256" key="5">
    <source>
        <dbReference type="ARBA" id="ARBA00022989"/>
    </source>
</evidence>
<dbReference type="Proteomes" id="UP001596119">
    <property type="component" value="Unassembled WGS sequence"/>
</dbReference>
<dbReference type="PANTHER" id="PTHR43394">
    <property type="entry name" value="ATP-DEPENDENT PERMEASE MDL1, MITOCHONDRIAL"/>
    <property type="match status" value="1"/>
</dbReference>
<evidence type="ECO:0000256" key="3">
    <source>
        <dbReference type="ARBA" id="ARBA00022741"/>
    </source>
</evidence>
<feature type="transmembrane region" description="Helical" evidence="8">
    <location>
        <begin position="49"/>
        <end position="72"/>
    </location>
</feature>
<evidence type="ECO:0000313" key="12">
    <source>
        <dbReference type="Proteomes" id="UP001596119"/>
    </source>
</evidence>
<organism evidence="11 12">
    <name type="scientific">Pseudonocardia lutea</name>
    <dbReference type="NCBI Taxonomy" id="2172015"/>
    <lineage>
        <taxon>Bacteria</taxon>
        <taxon>Bacillati</taxon>
        <taxon>Actinomycetota</taxon>
        <taxon>Actinomycetes</taxon>
        <taxon>Pseudonocardiales</taxon>
        <taxon>Pseudonocardiaceae</taxon>
        <taxon>Pseudonocardia</taxon>
    </lineage>
</organism>
<dbReference type="RefSeq" id="WP_379571276.1">
    <property type="nucleotide sequence ID" value="NZ_JBHSQK010000103.1"/>
</dbReference>
<feature type="transmembrane region" description="Helical" evidence="8">
    <location>
        <begin position="151"/>
        <end position="174"/>
    </location>
</feature>
<dbReference type="PROSITE" id="PS50929">
    <property type="entry name" value="ABC_TM1F"/>
    <property type="match status" value="1"/>
</dbReference>
<comment type="subcellular location">
    <subcellularLocation>
        <location evidence="1">Cell membrane</location>
        <topology evidence="1">Multi-pass membrane protein</topology>
    </subcellularLocation>
</comment>
<dbReference type="SUPFAM" id="SSF52540">
    <property type="entry name" value="P-loop containing nucleoside triphosphate hydrolases"/>
    <property type="match status" value="1"/>
</dbReference>
<dbReference type="InterPro" id="IPR003439">
    <property type="entry name" value="ABC_transporter-like_ATP-bd"/>
</dbReference>